<evidence type="ECO:0000313" key="5">
    <source>
        <dbReference type="RefSeq" id="XP_008562121.1"/>
    </source>
</evidence>
<feature type="domain" description="UPAR/Ly6" evidence="3">
    <location>
        <begin position="36"/>
        <end position="130"/>
    </location>
</feature>
<dbReference type="Proteomes" id="UP000694923">
    <property type="component" value="Unplaced"/>
</dbReference>
<feature type="chain" id="PRO_5046219060" evidence="2">
    <location>
        <begin position="19"/>
        <end position="165"/>
    </location>
</feature>
<keyword evidence="4" id="KW-1185">Reference proteome</keyword>
<dbReference type="InterPro" id="IPR045860">
    <property type="entry name" value="Snake_toxin-like_sf"/>
</dbReference>
<dbReference type="PANTHER" id="PTHR15049">
    <property type="entry name" value="GLYCOSYL-PHOSPHATIDYLINOSITOL-ANCHORED MOLECULE-LIKE PROTEIN-RELATED"/>
    <property type="match status" value="1"/>
</dbReference>
<organism evidence="4 5">
    <name type="scientific">Galeopterus variegatus</name>
    <name type="common">Malayan flying lemur</name>
    <name type="synonym">Cynocephalus variegatus</name>
    <dbReference type="NCBI Taxonomy" id="482537"/>
    <lineage>
        <taxon>Eukaryota</taxon>
        <taxon>Metazoa</taxon>
        <taxon>Chordata</taxon>
        <taxon>Craniata</taxon>
        <taxon>Vertebrata</taxon>
        <taxon>Euteleostomi</taxon>
        <taxon>Mammalia</taxon>
        <taxon>Eutheria</taxon>
        <taxon>Euarchontoglires</taxon>
        <taxon>Dermoptera</taxon>
        <taxon>Cynocephalidae</taxon>
        <taxon>Galeopterus</taxon>
    </lineage>
</organism>
<evidence type="ECO:0000259" key="3">
    <source>
        <dbReference type="SMART" id="SM00134"/>
    </source>
</evidence>
<dbReference type="InterPro" id="IPR016054">
    <property type="entry name" value="LY6_UPA_recep-like"/>
</dbReference>
<accession>A0ABM0Q180</accession>
<proteinExistence type="predicted"/>
<evidence type="ECO:0000256" key="2">
    <source>
        <dbReference type="SAM" id="SignalP"/>
    </source>
</evidence>
<dbReference type="GeneID" id="103582249"/>
<reference evidence="5" key="1">
    <citation type="submission" date="2025-08" db="UniProtKB">
        <authorList>
            <consortium name="RefSeq"/>
        </authorList>
    </citation>
    <scope>IDENTIFICATION</scope>
</reference>
<dbReference type="Gene3D" id="2.10.60.10">
    <property type="entry name" value="CD59"/>
    <property type="match status" value="1"/>
</dbReference>
<dbReference type="SUPFAM" id="SSF57302">
    <property type="entry name" value="Snake toxin-like"/>
    <property type="match status" value="1"/>
</dbReference>
<feature type="signal peptide" evidence="2">
    <location>
        <begin position="1"/>
        <end position="18"/>
    </location>
</feature>
<evidence type="ECO:0000313" key="4">
    <source>
        <dbReference type="Proteomes" id="UP000694923"/>
    </source>
</evidence>
<dbReference type="RefSeq" id="XP_008562121.1">
    <property type="nucleotide sequence ID" value="XM_008563899.1"/>
</dbReference>
<protein>
    <submittedName>
        <fullName evidence="5">Glycosyl-phosphatidylinositol-anchored molecule-like protein</fullName>
    </submittedName>
</protein>
<gene>
    <name evidence="5" type="primary">LOC103582249</name>
</gene>
<dbReference type="PANTHER" id="PTHR15049:SF2">
    <property type="entry name" value="GLYCOSYL-PHOSPHATIDYLINOSITOL-ANCHORED MOLECULE-LIKE PROTEIN"/>
    <property type="match status" value="1"/>
</dbReference>
<sequence>MVLPLALLLALGLPVVNATVTNVTADLPRQRWTYSLRCHDCAAINDFNCPNIRECPYEIRRCLTVSIRINSRELLVYKNCTNNCTFVYPSQQVPEAPRVPFKTNGFYFVRCCNGMRCNEGGPTNLERDMFTDEIIEEELPEGIVHLGGSEIFLSFASIILSIALT</sequence>
<dbReference type="InterPro" id="IPR018363">
    <property type="entry name" value="CD59_antigen_CS"/>
</dbReference>
<keyword evidence="1 2" id="KW-0732">Signal</keyword>
<evidence type="ECO:0000256" key="1">
    <source>
        <dbReference type="ARBA" id="ARBA00022729"/>
    </source>
</evidence>
<dbReference type="PROSITE" id="PS00983">
    <property type="entry name" value="LY6_UPAR"/>
    <property type="match status" value="1"/>
</dbReference>
<dbReference type="SMART" id="SM00134">
    <property type="entry name" value="LU"/>
    <property type="match status" value="1"/>
</dbReference>
<name>A0ABM0Q180_GALVR</name>
<dbReference type="CDD" id="cd23555">
    <property type="entry name" value="TFP_LU_ECD_GML"/>
    <property type="match status" value="1"/>
</dbReference>
<dbReference type="InterPro" id="IPR052874">
    <property type="entry name" value="Sperm-ZP_regulatory"/>
</dbReference>
<dbReference type="Pfam" id="PF00021">
    <property type="entry name" value="UPAR_LY6"/>
    <property type="match status" value="1"/>
</dbReference>